<dbReference type="GO" id="GO:0016787">
    <property type="term" value="F:hydrolase activity"/>
    <property type="evidence" value="ECO:0007669"/>
    <property type="project" value="UniProtKB-KW"/>
</dbReference>
<comment type="caution">
    <text evidence="4">The sequence shown here is derived from an EMBL/GenBank/DDBJ whole genome shotgun (WGS) entry which is preliminary data.</text>
</comment>
<keyword evidence="1 3" id="KW-0732">Signal</keyword>
<protein>
    <submittedName>
        <fullName evidence="4">Poly(3-hydroxyalkanoate) depolymerase</fullName>
        <ecNumber evidence="4">3.1.1.-</ecNumber>
    </submittedName>
</protein>
<evidence type="ECO:0000256" key="3">
    <source>
        <dbReference type="SAM" id="SignalP"/>
    </source>
</evidence>
<keyword evidence="2 4" id="KW-0378">Hydrolase</keyword>
<dbReference type="eggNOG" id="COG3509">
    <property type="taxonomic scope" value="Bacteria"/>
</dbReference>
<name>W7IZI3_9PSEU</name>
<dbReference type="Gene3D" id="3.40.50.1820">
    <property type="entry name" value="alpha/beta hydrolase"/>
    <property type="match status" value="1"/>
</dbReference>
<dbReference type="InterPro" id="IPR029058">
    <property type="entry name" value="AB_hydrolase_fold"/>
</dbReference>
<feature type="chain" id="PRO_5004894159" evidence="3">
    <location>
        <begin position="21"/>
        <end position="309"/>
    </location>
</feature>
<dbReference type="InterPro" id="IPR010126">
    <property type="entry name" value="Esterase_phb"/>
</dbReference>
<proteinExistence type="predicted"/>
<dbReference type="STRING" id="909613.UO65_2586"/>
<sequence>MSIVLALLAGLLVGTTPARAAAAISQVTGFGTNPGALKMYRYQPDGLPAGRPVVVAMHGCTQTAAAYGTGTGWVHLADRWKFTVVLPEQQQANNLNRCFNWFQPTDTTRGRGEAESIAQMVRRAKADGAGTAYATGLSGGGAMTSVVLATYPDLFAGGGIVAGLPFGCATSVVDAFSCMNPGKDLTPAQWAAKVPAHPGPWPTVSVWHGTADHTVAPLNQQEIVDQWTALHGIPPTPSFTDAVGGFPHAGYRDTSGRTVVETHTITGMGHGQPVDPGTGTGQCGTAGAYILDVNVCAAYRMGLSWGLDT</sequence>
<dbReference type="PATRIC" id="fig|909613.9.peg.2592"/>
<accession>W7IZI3</accession>
<organism evidence="4 5">
    <name type="scientific">Actinokineospora spheciospongiae</name>
    <dbReference type="NCBI Taxonomy" id="909613"/>
    <lineage>
        <taxon>Bacteria</taxon>
        <taxon>Bacillati</taxon>
        <taxon>Actinomycetota</taxon>
        <taxon>Actinomycetes</taxon>
        <taxon>Pseudonocardiales</taxon>
        <taxon>Pseudonocardiaceae</taxon>
        <taxon>Actinokineospora</taxon>
    </lineage>
</organism>
<dbReference type="PANTHER" id="PTHR43037">
    <property type="entry name" value="UNNAMED PRODUCT-RELATED"/>
    <property type="match status" value="1"/>
</dbReference>
<dbReference type="InterPro" id="IPR050955">
    <property type="entry name" value="Plant_Biomass_Hydrol_Est"/>
</dbReference>
<feature type="signal peptide" evidence="3">
    <location>
        <begin position="1"/>
        <end position="20"/>
    </location>
</feature>
<dbReference type="PANTHER" id="PTHR43037:SF1">
    <property type="entry name" value="BLL1128 PROTEIN"/>
    <property type="match status" value="1"/>
</dbReference>
<evidence type="ECO:0000256" key="2">
    <source>
        <dbReference type="ARBA" id="ARBA00022801"/>
    </source>
</evidence>
<dbReference type="NCBIfam" id="TIGR01840">
    <property type="entry name" value="esterase_phb"/>
    <property type="match status" value="1"/>
</dbReference>
<reference evidence="4 5" key="1">
    <citation type="journal article" date="2014" name="Genome Announc.">
        <title>Draft Genome Sequence of the Antitrypanosomally Active Sponge-Associated Bacterium Actinokineospora sp. Strain EG49.</title>
        <authorList>
            <person name="Harjes J."/>
            <person name="Ryu T."/>
            <person name="Abdelmohsen U.R."/>
            <person name="Moitinho-Silva L."/>
            <person name="Horn H."/>
            <person name="Ravasi T."/>
            <person name="Hentschel U."/>
        </authorList>
    </citation>
    <scope>NUCLEOTIDE SEQUENCE [LARGE SCALE GENOMIC DNA]</scope>
    <source>
        <strain evidence="4 5">EG49</strain>
    </source>
</reference>
<dbReference type="EMBL" id="AYXG01000089">
    <property type="protein sequence ID" value="EWC62072.1"/>
    <property type="molecule type" value="Genomic_DNA"/>
</dbReference>
<dbReference type="GO" id="GO:0005576">
    <property type="term" value="C:extracellular region"/>
    <property type="evidence" value="ECO:0007669"/>
    <property type="project" value="InterPro"/>
</dbReference>
<evidence type="ECO:0000313" key="4">
    <source>
        <dbReference type="EMBL" id="EWC62072.1"/>
    </source>
</evidence>
<keyword evidence="5" id="KW-1185">Reference proteome</keyword>
<evidence type="ECO:0000313" key="5">
    <source>
        <dbReference type="Proteomes" id="UP000019277"/>
    </source>
</evidence>
<dbReference type="SUPFAM" id="SSF53474">
    <property type="entry name" value="alpha/beta-Hydrolases"/>
    <property type="match status" value="2"/>
</dbReference>
<dbReference type="Pfam" id="PF10503">
    <property type="entry name" value="Esterase_PHB"/>
    <property type="match status" value="1"/>
</dbReference>
<gene>
    <name evidence="4" type="ORF">UO65_2586</name>
</gene>
<dbReference type="AlphaFoldDB" id="W7IZI3"/>
<dbReference type="Proteomes" id="UP000019277">
    <property type="component" value="Unassembled WGS sequence"/>
</dbReference>
<dbReference type="EC" id="3.1.1.-" evidence="4"/>
<evidence type="ECO:0000256" key="1">
    <source>
        <dbReference type="ARBA" id="ARBA00022729"/>
    </source>
</evidence>